<dbReference type="Proteomes" id="UP000093080">
    <property type="component" value="Unassembled WGS sequence"/>
</dbReference>
<feature type="coiled-coil region" evidence="8">
    <location>
        <begin position="355"/>
        <end position="389"/>
    </location>
</feature>
<keyword evidence="3" id="KW-0813">Transport</keyword>
<keyword evidence="8" id="KW-0175">Coiled coil</keyword>
<dbReference type="GO" id="GO:1990281">
    <property type="term" value="C:efflux pump complex"/>
    <property type="evidence" value="ECO:0007669"/>
    <property type="project" value="TreeGrafter"/>
</dbReference>
<evidence type="ECO:0000256" key="8">
    <source>
        <dbReference type="SAM" id="Coils"/>
    </source>
</evidence>
<dbReference type="Pfam" id="PF02321">
    <property type="entry name" value="OEP"/>
    <property type="match status" value="2"/>
</dbReference>
<dbReference type="InterPro" id="IPR051906">
    <property type="entry name" value="TolC-like"/>
</dbReference>
<gene>
    <name evidence="9" type="ORF">DBT_0476</name>
</gene>
<evidence type="ECO:0000256" key="6">
    <source>
        <dbReference type="ARBA" id="ARBA00023136"/>
    </source>
</evidence>
<dbReference type="GO" id="GO:0009279">
    <property type="term" value="C:cell outer membrane"/>
    <property type="evidence" value="ECO:0007669"/>
    <property type="project" value="UniProtKB-SubCell"/>
</dbReference>
<protein>
    <submittedName>
        <fullName evidence="9">Outer membrane protein</fullName>
    </submittedName>
</protein>
<dbReference type="Gene3D" id="1.20.1600.10">
    <property type="entry name" value="Outer membrane efflux proteins (OEP)"/>
    <property type="match status" value="1"/>
</dbReference>
<dbReference type="SUPFAM" id="SSF56954">
    <property type="entry name" value="Outer membrane efflux proteins (OEP)"/>
    <property type="match status" value="1"/>
</dbReference>
<dbReference type="PANTHER" id="PTHR30026">
    <property type="entry name" value="OUTER MEMBRANE PROTEIN TOLC"/>
    <property type="match status" value="1"/>
</dbReference>
<accession>A0A1B9F838</accession>
<evidence type="ECO:0000313" key="9">
    <source>
        <dbReference type="EMBL" id="OCC16014.1"/>
    </source>
</evidence>
<evidence type="ECO:0000256" key="3">
    <source>
        <dbReference type="ARBA" id="ARBA00022448"/>
    </source>
</evidence>
<evidence type="ECO:0000256" key="5">
    <source>
        <dbReference type="ARBA" id="ARBA00022692"/>
    </source>
</evidence>
<dbReference type="GO" id="GO:0015562">
    <property type="term" value="F:efflux transmembrane transporter activity"/>
    <property type="evidence" value="ECO:0007669"/>
    <property type="project" value="InterPro"/>
</dbReference>
<dbReference type="STRING" id="1156395.DBT_0476"/>
<name>A0A1B9F838_9BACT</name>
<keyword evidence="6" id="KW-0472">Membrane</keyword>
<keyword evidence="5" id="KW-0812">Transmembrane</keyword>
<dbReference type="AlphaFoldDB" id="A0A1B9F838"/>
<dbReference type="OrthoDB" id="9769302at2"/>
<evidence type="ECO:0000313" key="10">
    <source>
        <dbReference type="Proteomes" id="UP000093080"/>
    </source>
</evidence>
<evidence type="ECO:0000256" key="2">
    <source>
        <dbReference type="ARBA" id="ARBA00007613"/>
    </source>
</evidence>
<evidence type="ECO:0000256" key="7">
    <source>
        <dbReference type="ARBA" id="ARBA00023237"/>
    </source>
</evidence>
<keyword evidence="7" id="KW-0998">Cell outer membrane</keyword>
<dbReference type="GO" id="GO:0015288">
    <property type="term" value="F:porin activity"/>
    <property type="evidence" value="ECO:0007669"/>
    <property type="project" value="TreeGrafter"/>
</dbReference>
<reference evidence="9 10" key="1">
    <citation type="submission" date="2016-06" db="EMBL/GenBank/DDBJ databases">
        <title>Respiratory ammonification of nitrate coupled to the oxidation of elemental sulfur in deep-sea autotrophic thermophilic bacteria.</title>
        <authorList>
            <person name="Slobodkina G.B."/>
            <person name="Mardanov A.V."/>
            <person name="Ravin N.V."/>
            <person name="Frolova A.A."/>
            <person name="Viryasiv M.B."/>
            <person name="Chernyh N.A."/>
            <person name="Bonch-Osmolovskaya E.A."/>
            <person name="Slobodkin A.I."/>
        </authorList>
    </citation>
    <scope>NUCLEOTIDE SEQUENCE [LARGE SCALE GENOMIC DNA]</scope>
    <source>
        <strain evidence="9 10">S69</strain>
    </source>
</reference>
<dbReference type="InterPro" id="IPR003423">
    <property type="entry name" value="OMP_efflux"/>
</dbReference>
<dbReference type="RefSeq" id="WP_067616023.1">
    <property type="nucleotide sequence ID" value="NZ_MAGO01000002.1"/>
</dbReference>
<organism evidence="9 10">
    <name type="scientific">Dissulfuribacter thermophilus</name>
    <dbReference type="NCBI Taxonomy" id="1156395"/>
    <lineage>
        <taxon>Bacteria</taxon>
        <taxon>Pseudomonadati</taxon>
        <taxon>Thermodesulfobacteriota</taxon>
        <taxon>Dissulfuribacteria</taxon>
        <taxon>Dissulfuribacterales</taxon>
        <taxon>Dissulfuribacteraceae</taxon>
        <taxon>Dissulfuribacter</taxon>
    </lineage>
</organism>
<evidence type="ECO:0000256" key="1">
    <source>
        <dbReference type="ARBA" id="ARBA00004442"/>
    </source>
</evidence>
<proteinExistence type="inferred from homology"/>
<evidence type="ECO:0000256" key="4">
    <source>
        <dbReference type="ARBA" id="ARBA00022452"/>
    </source>
</evidence>
<sequence length="435" mass="48195">MKSFMCWCIFYVLTIVFNLSFSSEAGAKEGISLKQAIEIALKESPLLKSRSSEVRATKAMLGAAKGALLPRIDAYTSYFRFSDPQVVVPIKSFHGAIPEFSRDQYRVGIGIKIPIFVGGRLRTQVDLSEISALISREQLNLTREQLIYNITNVYNEILFLKGLGEAQNETLMALKRLLDDSRSKLKVGRLAPVDVMRVETQVMAQEEALISTRQGILKGLYTLSQLIGRDPGEIEDVVGALEDDLYEPEIQGDWDSLVENRPDVQIALREVRLAEKKVRLEKGLNLPTIDIVGDYGRRAGGGFEGSEEVWSAGINLGLNIFSGGVISARIREAKERVIAARERLRHTRLLAKREIKSAIASITEAKKRVEAAKAALKSAKESYRIEELKYQAGAGTVTDTLLAQSAWLQARANVLRALFDLKRARADLALSTGTI</sequence>
<comment type="caution">
    <text evidence="9">The sequence shown here is derived from an EMBL/GenBank/DDBJ whole genome shotgun (WGS) entry which is preliminary data.</text>
</comment>
<keyword evidence="4" id="KW-1134">Transmembrane beta strand</keyword>
<keyword evidence="10" id="KW-1185">Reference proteome</keyword>
<dbReference type="PANTHER" id="PTHR30026:SF20">
    <property type="entry name" value="OUTER MEMBRANE PROTEIN TOLC"/>
    <property type="match status" value="1"/>
</dbReference>
<comment type="subcellular location">
    <subcellularLocation>
        <location evidence="1">Cell outer membrane</location>
    </subcellularLocation>
</comment>
<dbReference type="EMBL" id="MAGO01000002">
    <property type="protein sequence ID" value="OCC16014.1"/>
    <property type="molecule type" value="Genomic_DNA"/>
</dbReference>
<comment type="similarity">
    <text evidence="2">Belongs to the outer membrane factor (OMF) (TC 1.B.17) family.</text>
</comment>